<keyword evidence="1" id="KW-0472">Membrane</keyword>
<organism evidence="2 3">
    <name type="scientific">Streptomyces mashuensis</name>
    <dbReference type="NCBI Taxonomy" id="33904"/>
    <lineage>
        <taxon>Bacteria</taxon>
        <taxon>Bacillati</taxon>
        <taxon>Actinomycetota</taxon>
        <taxon>Actinomycetes</taxon>
        <taxon>Kitasatosporales</taxon>
        <taxon>Streptomycetaceae</taxon>
        <taxon>Streptomyces</taxon>
    </lineage>
</organism>
<accession>A0A919AWN2</accession>
<dbReference type="EMBL" id="BNBD01000001">
    <property type="protein sequence ID" value="GHF29296.1"/>
    <property type="molecule type" value="Genomic_DNA"/>
</dbReference>
<evidence type="ECO:0000313" key="3">
    <source>
        <dbReference type="Proteomes" id="UP000638313"/>
    </source>
</evidence>
<name>A0A919AWN2_9ACTN</name>
<feature type="transmembrane region" description="Helical" evidence="1">
    <location>
        <begin position="32"/>
        <end position="56"/>
    </location>
</feature>
<keyword evidence="3" id="KW-1185">Reference proteome</keyword>
<feature type="transmembrane region" description="Helical" evidence="1">
    <location>
        <begin position="294"/>
        <end position="315"/>
    </location>
</feature>
<feature type="transmembrane region" description="Helical" evidence="1">
    <location>
        <begin position="708"/>
        <end position="728"/>
    </location>
</feature>
<feature type="transmembrane region" description="Helical" evidence="1">
    <location>
        <begin position="256"/>
        <end position="274"/>
    </location>
</feature>
<evidence type="ECO:0008006" key="4">
    <source>
        <dbReference type="Google" id="ProtNLM"/>
    </source>
</evidence>
<gene>
    <name evidence="2" type="ORF">GCM10010218_08060</name>
</gene>
<comment type="caution">
    <text evidence="2">The sequence shown here is derived from an EMBL/GenBank/DDBJ whole genome shotgun (WGS) entry which is preliminary data.</text>
</comment>
<keyword evidence="1" id="KW-0812">Transmembrane</keyword>
<dbReference type="Proteomes" id="UP000638313">
    <property type="component" value="Unassembled WGS sequence"/>
</dbReference>
<feature type="transmembrane region" description="Helical" evidence="1">
    <location>
        <begin position="336"/>
        <end position="358"/>
    </location>
</feature>
<keyword evidence="1" id="KW-1133">Transmembrane helix</keyword>
<dbReference type="AlphaFoldDB" id="A0A919AWN2"/>
<feature type="transmembrane region" description="Helical" evidence="1">
    <location>
        <begin position="422"/>
        <end position="442"/>
    </location>
</feature>
<feature type="transmembrane region" description="Helical" evidence="1">
    <location>
        <begin position="370"/>
        <end position="393"/>
    </location>
</feature>
<feature type="transmembrane region" description="Helical" evidence="1">
    <location>
        <begin position="621"/>
        <end position="643"/>
    </location>
</feature>
<evidence type="ECO:0000256" key="1">
    <source>
        <dbReference type="SAM" id="Phobius"/>
    </source>
</evidence>
<protein>
    <recommendedName>
        <fullName evidence="4">Permease</fullName>
    </recommendedName>
</protein>
<proteinExistence type="predicted"/>
<reference evidence="2" key="2">
    <citation type="submission" date="2020-09" db="EMBL/GenBank/DDBJ databases">
        <authorList>
            <person name="Sun Q."/>
            <person name="Ohkuma M."/>
        </authorList>
    </citation>
    <scope>NUCLEOTIDE SEQUENCE</scope>
    <source>
        <strain evidence="2">JCM 4059</strain>
    </source>
</reference>
<feature type="transmembrane region" description="Helical" evidence="1">
    <location>
        <begin position="664"/>
        <end position="688"/>
    </location>
</feature>
<feature type="transmembrane region" description="Helical" evidence="1">
    <location>
        <begin position="201"/>
        <end position="220"/>
    </location>
</feature>
<sequence>MTRSFTGRPLWAQLLVIGRAGGRRSEGGGVRAVALLLAAALLAVVFSAVVAVHAVYDGIEQRSQARALQYQKAYPARKPVALVVDSFDTVKGVQHSVVFVRPLSADAPLPPGVERWPAPGEVVASPGLVRALESEHAPGRFGRIVGEIRNSGLASPGERFAYVNPTEVQLRRARVEPIVGFGWPGQGMPGDLLFIGERAGLLNALCLVLVPVLVLAVLAVRMGASARDKRTALISALGGGWRARLWLHWGEAGPPVLAGALLGTLPGLIVATTGDVRLPWVDYWLSSADLRRSFWELLGMGGVAAAFVLALVGVMHRAVSRRRSVSTRVTARRSKVVHWGALACPILLFVTVTVPAQLDPAEHTQLRANLYNIGIGLVLVTLPCVVALGAAAVGRGLAAATRRTGSGGALVSGRHTESHPGVTARLVAGVAVALVVVTQVQLNSLHFGSSAAAARRTAAQIGQSLLVMDFRPEKVDKGQMEDLLRRLPPGTEVLAVRPADSPAAATSLQGSCNALRSVHVQCSGAALRVDVRAVDRRIAEAIRWTGPRPDHLEVKVGPVLTDNLLEGPRTVFLTSSDGKNLPVVAIKQLVRDHLSINAAQVGVPGESWLEGSKLTENHGRWVAFFGVPGILVLALAVALVNLAEFLRFGNSMAPLSVLTGQRRLYYSASVFSLLLPLIAAIAVGLVAAQWLAAPQEVPAEGIVLPMSVVWSAAGALVALSAVTSWWGARAAIRQAARWRPYGA</sequence>
<reference evidence="2" key="1">
    <citation type="journal article" date="2014" name="Int. J. Syst. Evol. Microbiol.">
        <title>Complete genome sequence of Corynebacterium casei LMG S-19264T (=DSM 44701T), isolated from a smear-ripened cheese.</title>
        <authorList>
            <consortium name="US DOE Joint Genome Institute (JGI-PGF)"/>
            <person name="Walter F."/>
            <person name="Albersmeier A."/>
            <person name="Kalinowski J."/>
            <person name="Ruckert C."/>
        </authorList>
    </citation>
    <scope>NUCLEOTIDE SEQUENCE</scope>
    <source>
        <strain evidence="2">JCM 4059</strain>
    </source>
</reference>
<evidence type="ECO:0000313" key="2">
    <source>
        <dbReference type="EMBL" id="GHF29296.1"/>
    </source>
</evidence>